<name>A0A941IRH3_9ACTN</name>
<dbReference type="Proteomes" id="UP000675781">
    <property type="component" value="Unassembled WGS sequence"/>
</dbReference>
<comment type="caution">
    <text evidence="2">The sequence shown here is derived from an EMBL/GenBank/DDBJ whole genome shotgun (WGS) entry which is preliminary data.</text>
</comment>
<feature type="signal peptide" evidence="1">
    <location>
        <begin position="1"/>
        <end position="28"/>
    </location>
</feature>
<dbReference type="AlphaFoldDB" id="A0A941IRH3"/>
<gene>
    <name evidence="2" type="ORF">KDL01_36370</name>
</gene>
<keyword evidence="1" id="KW-0732">Signal</keyword>
<evidence type="ECO:0000256" key="1">
    <source>
        <dbReference type="SAM" id="SignalP"/>
    </source>
</evidence>
<reference evidence="2" key="1">
    <citation type="submission" date="2021-04" db="EMBL/GenBank/DDBJ databases">
        <title>Genome based classification of Actinospica acidithermotolerans sp. nov., an actinobacterium isolated from an Indonesian hot spring.</title>
        <authorList>
            <person name="Kusuma A.B."/>
            <person name="Putra K.E."/>
            <person name="Nafisah S."/>
            <person name="Loh J."/>
            <person name="Nouioui I."/>
            <person name="Goodfellow M."/>
        </authorList>
    </citation>
    <scope>NUCLEOTIDE SEQUENCE</scope>
    <source>
        <strain evidence="2">CSCA 57</strain>
    </source>
</reference>
<protein>
    <submittedName>
        <fullName evidence="2">Uncharacterized protein</fullName>
    </submittedName>
</protein>
<dbReference type="EMBL" id="JAGSOG010000331">
    <property type="protein sequence ID" value="MBR7838800.1"/>
    <property type="molecule type" value="Genomic_DNA"/>
</dbReference>
<accession>A0A941IRH3</accession>
<organism evidence="2 3">
    <name type="scientific">Actinospica durhamensis</name>
    <dbReference type="NCBI Taxonomy" id="1508375"/>
    <lineage>
        <taxon>Bacteria</taxon>
        <taxon>Bacillati</taxon>
        <taxon>Actinomycetota</taxon>
        <taxon>Actinomycetes</taxon>
        <taxon>Catenulisporales</taxon>
        <taxon>Actinospicaceae</taxon>
        <taxon>Actinospica</taxon>
    </lineage>
</organism>
<evidence type="ECO:0000313" key="2">
    <source>
        <dbReference type="EMBL" id="MBR7838800.1"/>
    </source>
</evidence>
<feature type="chain" id="PRO_5036677294" evidence="1">
    <location>
        <begin position="29"/>
        <end position="300"/>
    </location>
</feature>
<sequence>MSKSAIGITLLSAAVLGAAAACAGPAPASNPTTSAASASPSPATTAAAPEASGITATFATATSATATSATSLAAATWAPKPGTYVAGAWLAVEQMPLYRAGVTAWAYNTFNYGTRLGGHVYLSPAGHLTDWCDEEMSYSGDLTGLEKGLAGSQYQAFTGPNSDKVLPNGTIPYLTAQSAYFYGGAAEAQAAMDGLAADFAGCAARGTGTDPTTGSSLVATTERTVAQSGAECWSLLFSGRSSTRNGGTLDHDCFVRSGDVIEEVHLHDNEDGSFTTQSFAAVDSTLISELRQDLRAYPGN</sequence>
<proteinExistence type="predicted"/>
<evidence type="ECO:0000313" key="3">
    <source>
        <dbReference type="Proteomes" id="UP000675781"/>
    </source>
</evidence>
<keyword evidence="3" id="KW-1185">Reference proteome</keyword>
<dbReference type="PROSITE" id="PS51257">
    <property type="entry name" value="PROKAR_LIPOPROTEIN"/>
    <property type="match status" value="1"/>
</dbReference>
<dbReference type="RefSeq" id="WP_212533250.1">
    <property type="nucleotide sequence ID" value="NZ_JAGSOG010000331.1"/>
</dbReference>